<reference evidence="7" key="1">
    <citation type="submission" date="2021-07" db="EMBL/GenBank/DDBJ databases">
        <authorList>
            <person name="Catto M.A."/>
            <person name="Jacobson A."/>
            <person name="Kennedy G."/>
            <person name="Labadie P."/>
            <person name="Hunt B.G."/>
            <person name="Srinivasan R."/>
        </authorList>
    </citation>
    <scope>NUCLEOTIDE SEQUENCE</scope>
    <source>
        <strain evidence="7">PL_HMW_Pooled</strain>
        <tissue evidence="7">Head</tissue>
    </source>
</reference>
<reference evidence="7" key="2">
    <citation type="journal article" date="2023" name="BMC Genomics">
        <title>Pest status, molecular evolution, and epigenetic factors derived from the genome assembly of Frankliniella fusca, a thysanopteran phytovirus vector.</title>
        <authorList>
            <person name="Catto M.A."/>
            <person name="Labadie P.E."/>
            <person name="Jacobson A.L."/>
            <person name="Kennedy G.G."/>
            <person name="Srinivasan R."/>
            <person name="Hunt B.G."/>
        </authorList>
    </citation>
    <scope>NUCLEOTIDE SEQUENCE</scope>
    <source>
        <strain evidence="7">PL_HMW_Pooled</strain>
    </source>
</reference>
<keyword evidence="2 4" id="KW-0863">Zinc-finger</keyword>
<dbReference type="InterPro" id="IPR013083">
    <property type="entry name" value="Znf_RING/FYVE/PHD"/>
</dbReference>
<dbReference type="Pfam" id="PF13445">
    <property type="entry name" value="zf-RING_UBOX"/>
    <property type="match status" value="1"/>
</dbReference>
<dbReference type="EMBL" id="JAHWGI010000994">
    <property type="protein sequence ID" value="KAK3920353.1"/>
    <property type="molecule type" value="Genomic_DNA"/>
</dbReference>
<proteinExistence type="predicted"/>
<dbReference type="InterPro" id="IPR027370">
    <property type="entry name" value="Znf-RING_euk"/>
</dbReference>
<evidence type="ECO:0000256" key="3">
    <source>
        <dbReference type="ARBA" id="ARBA00022833"/>
    </source>
</evidence>
<dbReference type="GO" id="GO:0008270">
    <property type="term" value="F:zinc ion binding"/>
    <property type="evidence" value="ECO:0007669"/>
    <property type="project" value="UniProtKB-KW"/>
</dbReference>
<dbReference type="AlphaFoldDB" id="A0AAE1HFQ5"/>
<dbReference type="InterPro" id="IPR001841">
    <property type="entry name" value="Znf_RING"/>
</dbReference>
<dbReference type="PANTHER" id="PTHR25464:SF2">
    <property type="entry name" value="RING-TYPE DOMAIN-CONTAINING PROTEIN"/>
    <property type="match status" value="1"/>
</dbReference>
<accession>A0AAE1HFQ5</accession>
<evidence type="ECO:0000313" key="8">
    <source>
        <dbReference type="Proteomes" id="UP001219518"/>
    </source>
</evidence>
<evidence type="ECO:0000259" key="6">
    <source>
        <dbReference type="PROSITE" id="PS50089"/>
    </source>
</evidence>
<name>A0AAE1HFQ5_9NEOP</name>
<dbReference type="Proteomes" id="UP001219518">
    <property type="component" value="Unassembled WGS sequence"/>
</dbReference>
<dbReference type="PANTHER" id="PTHR25464">
    <property type="entry name" value="TRIPARTITE MOTIF-CONTAINING PROTEIN 2-LIKE PROTEIN"/>
    <property type="match status" value="1"/>
</dbReference>
<comment type="caution">
    <text evidence="7">The sequence shown here is derived from an EMBL/GenBank/DDBJ whole genome shotgun (WGS) entry which is preliminary data.</text>
</comment>
<evidence type="ECO:0000256" key="4">
    <source>
        <dbReference type="PROSITE-ProRule" id="PRU00175"/>
    </source>
</evidence>
<dbReference type="InterPro" id="IPR017907">
    <property type="entry name" value="Znf_RING_CS"/>
</dbReference>
<dbReference type="PROSITE" id="PS50089">
    <property type="entry name" value="ZF_RING_2"/>
    <property type="match status" value="1"/>
</dbReference>
<dbReference type="SUPFAM" id="SSF57850">
    <property type="entry name" value="RING/U-box"/>
    <property type="match status" value="1"/>
</dbReference>
<dbReference type="PROSITE" id="PS00518">
    <property type="entry name" value="ZF_RING_1"/>
    <property type="match status" value="1"/>
</dbReference>
<evidence type="ECO:0000256" key="1">
    <source>
        <dbReference type="ARBA" id="ARBA00022723"/>
    </source>
</evidence>
<feature type="region of interest" description="Disordered" evidence="5">
    <location>
        <begin position="228"/>
        <end position="252"/>
    </location>
</feature>
<sequence>MSSFKRFDDKPAEAVLRGRPLVARHQSAASQRRVSGESAGPTATMDCTICIEDYNEEERVPKSLPCGHTVCLQCLQRMQHLPRTEGQQCPKCRRPFTGRADDLPNNFEVLRLMQQGDGRCGRPRDWCWDCRAAPAPRCREEHDVLAAKAALRRHLPAEALQQAVEQLQGLQRHAQEDDALRALTLLSAPSWDLTLRAGGRRLDGTLANTEDPLTKVLWAVVASKAALTESVDEEPPPAAAALDPPPAEAPPPREMDVEFLSCSALGVRQEEKAAALQEAQGCTVHTTMQKPMNLIGRWCGWSGCGATVTPPGAWSCCSAPPPRWSGWGCSSPASPTCAPCTPCRGCGGCSFVVMTPWTLRPPELGALPPGHSGLRWLSVFRLPRATLQSLLQAHGGTLEELELAVGTPGERTWPESCSDLHSLLGRCGLRALRTLVLWRGGCRHTDCGEQLAAVRAALPGVQQVLCEECDRVQEEDP</sequence>
<keyword evidence="3" id="KW-0862">Zinc</keyword>
<keyword evidence="1" id="KW-0479">Metal-binding</keyword>
<feature type="region of interest" description="Disordered" evidence="5">
    <location>
        <begin position="18"/>
        <end position="40"/>
    </location>
</feature>
<organism evidence="7 8">
    <name type="scientific">Frankliniella fusca</name>
    <dbReference type="NCBI Taxonomy" id="407009"/>
    <lineage>
        <taxon>Eukaryota</taxon>
        <taxon>Metazoa</taxon>
        <taxon>Ecdysozoa</taxon>
        <taxon>Arthropoda</taxon>
        <taxon>Hexapoda</taxon>
        <taxon>Insecta</taxon>
        <taxon>Pterygota</taxon>
        <taxon>Neoptera</taxon>
        <taxon>Paraneoptera</taxon>
        <taxon>Thysanoptera</taxon>
        <taxon>Terebrantia</taxon>
        <taxon>Thripoidea</taxon>
        <taxon>Thripidae</taxon>
        <taxon>Frankliniella</taxon>
    </lineage>
</organism>
<evidence type="ECO:0000256" key="5">
    <source>
        <dbReference type="SAM" id="MobiDB-lite"/>
    </source>
</evidence>
<keyword evidence="8" id="KW-1185">Reference proteome</keyword>
<gene>
    <name evidence="7" type="ORF">KUF71_009640</name>
</gene>
<feature type="domain" description="RING-type" evidence="6">
    <location>
        <begin position="47"/>
        <end position="93"/>
    </location>
</feature>
<dbReference type="SMART" id="SM00184">
    <property type="entry name" value="RING"/>
    <property type="match status" value="1"/>
</dbReference>
<dbReference type="Gene3D" id="3.30.40.10">
    <property type="entry name" value="Zinc/RING finger domain, C3HC4 (zinc finger)"/>
    <property type="match status" value="1"/>
</dbReference>
<evidence type="ECO:0000313" key="7">
    <source>
        <dbReference type="EMBL" id="KAK3920353.1"/>
    </source>
</evidence>
<protein>
    <submittedName>
        <fullName evidence="7">E3 ubiquitin-protein ligase TRIM32</fullName>
    </submittedName>
</protein>
<evidence type="ECO:0000256" key="2">
    <source>
        <dbReference type="ARBA" id="ARBA00022771"/>
    </source>
</evidence>